<dbReference type="Gene3D" id="1.10.30.10">
    <property type="entry name" value="High mobility group box domain"/>
    <property type="match status" value="1"/>
</dbReference>
<name>A0A9W4I7G6_9EURO</name>
<dbReference type="InterPro" id="IPR009071">
    <property type="entry name" value="HMG_box_dom"/>
</dbReference>
<dbReference type="OrthoDB" id="3231at2759"/>
<protein>
    <recommendedName>
        <fullName evidence="1">HMG box domain-containing protein</fullName>
    </recommendedName>
</protein>
<comment type="caution">
    <text evidence="2">The sequence shown here is derived from an EMBL/GenBank/DDBJ whole genome shotgun (WGS) entry which is preliminary data.</text>
</comment>
<gene>
    <name evidence="2" type="ORF">PSALAMII_LOCUS350</name>
</gene>
<dbReference type="Proteomes" id="UP001152646">
    <property type="component" value="Unassembled WGS sequence"/>
</dbReference>
<proteinExistence type="predicted"/>
<organism evidence="2 3">
    <name type="scientific">Penicillium salamii</name>
    <dbReference type="NCBI Taxonomy" id="1612424"/>
    <lineage>
        <taxon>Eukaryota</taxon>
        <taxon>Fungi</taxon>
        <taxon>Dikarya</taxon>
        <taxon>Ascomycota</taxon>
        <taxon>Pezizomycotina</taxon>
        <taxon>Eurotiomycetes</taxon>
        <taxon>Eurotiomycetidae</taxon>
        <taxon>Eurotiales</taxon>
        <taxon>Aspergillaceae</taxon>
        <taxon>Penicillium</taxon>
    </lineage>
</organism>
<sequence>MLYRLAYTNRIKKLSGRRSPQVVSSIAGKSWHKEPQNVRDKYQRLAQIERDGHAFAYPDYKFKLPSRKRPSVAELTADIESYGLSENNANEWSPILGFQIATPSPINDPSPGFYAEGMQISPVADMQEGIQGSNSCGLFGIPCAAHYGLMCLETIDLLPSIFVDGSNAYPQ</sequence>
<evidence type="ECO:0000313" key="2">
    <source>
        <dbReference type="EMBL" id="CAG8232574.1"/>
    </source>
</evidence>
<reference evidence="2" key="1">
    <citation type="submission" date="2021-07" db="EMBL/GenBank/DDBJ databases">
        <authorList>
            <person name="Branca A.L. A."/>
        </authorList>
    </citation>
    <scope>NUCLEOTIDE SEQUENCE</scope>
</reference>
<dbReference type="SUPFAM" id="SSF47095">
    <property type="entry name" value="HMG-box"/>
    <property type="match status" value="1"/>
</dbReference>
<feature type="domain" description="HMG box" evidence="1">
    <location>
        <begin position="1"/>
        <end position="61"/>
    </location>
</feature>
<evidence type="ECO:0000313" key="3">
    <source>
        <dbReference type="Proteomes" id="UP001152646"/>
    </source>
</evidence>
<dbReference type="AlphaFoldDB" id="A0A9W4I7G6"/>
<dbReference type="Pfam" id="PF00505">
    <property type="entry name" value="HMG_box"/>
    <property type="match status" value="1"/>
</dbReference>
<evidence type="ECO:0000259" key="1">
    <source>
        <dbReference type="Pfam" id="PF00505"/>
    </source>
</evidence>
<accession>A0A9W4I7G6</accession>
<dbReference type="InterPro" id="IPR036910">
    <property type="entry name" value="HMG_box_dom_sf"/>
</dbReference>
<dbReference type="EMBL" id="CAJVPA010000016">
    <property type="protein sequence ID" value="CAG8232574.1"/>
    <property type="molecule type" value="Genomic_DNA"/>
</dbReference>